<dbReference type="HOGENOM" id="CLU_2045079_0_0_0"/>
<protein>
    <recommendedName>
        <fullName evidence="5">Secreted protein</fullName>
    </recommendedName>
</protein>
<feature type="region of interest" description="Disordered" evidence="1">
    <location>
        <begin position="96"/>
        <end position="120"/>
    </location>
</feature>
<keyword evidence="2" id="KW-0732">Signal</keyword>
<keyword evidence="4" id="KW-1185">Reference proteome</keyword>
<gene>
    <name evidence="3" type="ORF">U27_06506</name>
</gene>
<accession>A0A081C4L6</accession>
<feature type="chain" id="PRO_5001755536" description="Secreted protein" evidence="2">
    <location>
        <begin position="22"/>
        <end position="120"/>
    </location>
</feature>
<evidence type="ECO:0000256" key="2">
    <source>
        <dbReference type="SAM" id="SignalP"/>
    </source>
</evidence>
<feature type="compositionally biased region" description="Low complexity" evidence="1">
    <location>
        <begin position="38"/>
        <end position="53"/>
    </location>
</feature>
<feature type="compositionally biased region" description="Polar residues" evidence="1">
    <location>
        <begin position="26"/>
        <end position="35"/>
    </location>
</feature>
<dbReference type="STRING" id="1499967.U27_06506"/>
<organism evidence="3 4">
    <name type="scientific">Vecturithrix granuli</name>
    <dbReference type="NCBI Taxonomy" id="1499967"/>
    <lineage>
        <taxon>Bacteria</taxon>
        <taxon>Candidatus Moduliflexota</taxon>
        <taxon>Candidatus Vecturitrichia</taxon>
        <taxon>Candidatus Vecturitrichales</taxon>
        <taxon>Candidatus Vecturitrichaceae</taxon>
        <taxon>Candidatus Vecturithrix</taxon>
    </lineage>
</organism>
<dbReference type="AlphaFoldDB" id="A0A081C4L6"/>
<feature type="signal peptide" evidence="2">
    <location>
        <begin position="1"/>
        <end position="21"/>
    </location>
</feature>
<name>A0A081C4L6_VECG1</name>
<evidence type="ECO:0008006" key="5">
    <source>
        <dbReference type="Google" id="ProtNLM"/>
    </source>
</evidence>
<evidence type="ECO:0000256" key="1">
    <source>
        <dbReference type="SAM" id="MobiDB-lite"/>
    </source>
</evidence>
<sequence length="120" mass="13221">MKNIVMFISVMLLVIILGAIAQTQENASFSTSEPETVQAAATPSPAPAAQEASKTPRVYPIAAGVWYPGDPLPEKPFRYYRVRCWPGCHHNSEYGKYEDLPKSDASAHENSEPEPQKTSK</sequence>
<evidence type="ECO:0000313" key="3">
    <source>
        <dbReference type="EMBL" id="GAK59521.1"/>
    </source>
</evidence>
<evidence type="ECO:0000313" key="4">
    <source>
        <dbReference type="Proteomes" id="UP000030661"/>
    </source>
</evidence>
<feature type="region of interest" description="Disordered" evidence="1">
    <location>
        <begin position="26"/>
        <end position="54"/>
    </location>
</feature>
<dbReference type="EMBL" id="DF820470">
    <property type="protein sequence ID" value="GAK59521.1"/>
    <property type="molecule type" value="Genomic_DNA"/>
</dbReference>
<reference evidence="3 4" key="1">
    <citation type="journal article" date="2015" name="PeerJ">
        <title>First genomic representation of candidate bacterial phylum KSB3 points to enhanced environmental sensing as a trigger of wastewater bulking.</title>
        <authorList>
            <person name="Sekiguchi Y."/>
            <person name="Ohashi A."/>
            <person name="Parks D.H."/>
            <person name="Yamauchi T."/>
            <person name="Tyson G.W."/>
            <person name="Hugenholtz P."/>
        </authorList>
    </citation>
    <scope>NUCLEOTIDE SEQUENCE [LARGE SCALE GENOMIC DNA]</scope>
</reference>
<dbReference type="Proteomes" id="UP000030661">
    <property type="component" value="Unassembled WGS sequence"/>
</dbReference>
<proteinExistence type="predicted"/>